<keyword evidence="2" id="KW-1185">Reference proteome</keyword>
<dbReference type="RefSeq" id="WP_259097201.1">
    <property type="nucleotide sequence ID" value="NZ_CP130454.1"/>
</dbReference>
<name>A0ABT2ET13_9BACT</name>
<proteinExistence type="predicted"/>
<protein>
    <submittedName>
        <fullName evidence="1">Tetratricopeptide (TPR) repeat protein</fullName>
    </submittedName>
</protein>
<comment type="caution">
    <text evidence="1">The sequence shown here is derived from an EMBL/GenBank/DDBJ whole genome shotgun (WGS) entry which is preliminary data.</text>
</comment>
<dbReference type="EMBL" id="JANUCP010000004">
    <property type="protein sequence ID" value="MCS3920038.1"/>
    <property type="molecule type" value="Genomic_DNA"/>
</dbReference>
<dbReference type="Gene3D" id="3.30.700.10">
    <property type="entry name" value="Glycoprotein, Type 4 Pilin"/>
    <property type="match status" value="1"/>
</dbReference>
<dbReference type="Proteomes" id="UP001204798">
    <property type="component" value="Unassembled WGS sequence"/>
</dbReference>
<evidence type="ECO:0000313" key="2">
    <source>
        <dbReference type="Proteomes" id="UP001204798"/>
    </source>
</evidence>
<sequence>MKRLWILLIVVVLLILAFACYWARRTSPVAQVERELARLKELGEPVTFADLVPPVPPQQDGTLFYQHAIAQLEIAQKRLPQPVWDSVYEFISRQPKKPFKLSDVQRVLREVEPSLKTLRQALNYPHMRMVDWDAAEENPAAVLFPHLSHFREFARLLCAEGLWRKRQGDIDGAVESIITALKLVRRMDDEPFLISFLVQGAIFSIAVNGLQRILEDTDASPKTYQALMAELKAWNIDRNFVRALQGERVFSIAACRWAQKESLRELQKLMNESSGTFQINMSMWLSGKKTFIAQNELVMLRYHEALLSLARKGAPYDWESLKRLEKQWQEEVDRPAPSLNLGALKLTWDNKALAKLLFFIWSRVMQRSADYHAMQRLGQVAIALRLYRREHGRYPETLKELVPKYLPSLPVDPFDGKPLRYKRMAEGFKVWSVGMDMKDDGGVWGRPRYTKGDIVWEAVK</sequence>
<organism evidence="1 2">
    <name type="scientific">Candidatus Fervidibacter sacchari</name>
    <dbReference type="NCBI Taxonomy" id="1448929"/>
    <lineage>
        <taxon>Bacteria</taxon>
        <taxon>Candidatus Fervidibacterota</taxon>
        <taxon>Candidatus Fervidibacter</taxon>
    </lineage>
</organism>
<dbReference type="SUPFAM" id="SSF54523">
    <property type="entry name" value="Pili subunits"/>
    <property type="match status" value="1"/>
</dbReference>
<dbReference type="PROSITE" id="PS51257">
    <property type="entry name" value="PROKAR_LIPOPROTEIN"/>
    <property type="match status" value="1"/>
</dbReference>
<evidence type="ECO:0000313" key="1">
    <source>
        <dbReference type="EMBL" id="MCS3920038.1"/>
    </source>
</evidence>
<dbReference type="InterPro" id="IPR045584">
    <property type="entry name" value="Pilin-like"/>
</dbReference>
<accession>A0ABT2ET13</accession>
<reference evidence="1 2" key="1">
    <citation type="submission" date="2022-08" db="EMBL/GenBank/DDBJ databases">
        <title>Bacterial and archaeal communities from various locations to study Microbial Dark Matter (Phase II).</title>
        <authorList>
            <person name="Stepanauskas R."/>
        </authorList>
    </citation>
    <scope>NUCLEOTIDE SEQUENCE [LARGE SCALE GENOMIC DNA]</scope>
    <source>
        <strain evidence="1 2">PD1</strain>
    </source>
</reference>
<gene>
    <name evidence="1" type="ORF">M2350_002455</name>
</gene>